<organism evidence="2 3">
    <name type="scientific">Rhipicephalus sanguineus</name>
    <name type="common">Brown dog tick</name>
    <name type="synonym">Ixodes sanguineus</name>
    <dbReference type="NCBI Taxonomy" id="34632"/>
    <lineage>
        <taxon>Eukaryota</taxon>
        <taxon>Metazoa</taxon>
        <taxon>Ecdysozoa</taxon>
        <taxon>Arthropoda</taxon>
        <taxon>Chelicerata</taxon>
        <taxon>Arachnida</taxon>
        <taxon>Acari</taxon>
        <taxon>Parasitiformes</taxon>
        <taxon>Ixodida</taxon>
        <taxon>Ixodoidea</taxon>
        <taxon>Ixodidae</taxon>
        <taxon>Rhipicephalinae</taxon>
        <taxon>Rhipicephalus</taxon>
        <taxon>Rhipicephalus</taxon>
    </lineage>
</organism>
<gene>
    <name evidence="2" type="ORF">HPB52_009617</name>
</gene>
<dbReference type="AlphaFoldDB" id="A0A9D4T3B8"/>
<evidence type="ECO:0000313" key="3">
    <source>
        <dbReference type="Proteomes" id="UP000821837"/>
    </source>
</evidence>
<evidence type="ECO:0000313" key="2">
    <source>
        <dbReference type="EMBL" id="KAH7968564.1"/>
    </source>
</evidence>
<dbReference type="InterPro" id="IPR005135">
    <property type="entry name" value="Endo/exonuclease/phosphatase"/>
</dbReference>
<accession>A0A9D4T3B8</accession>
<dbReference type="GO" id="GO:0003824">
    <property type="term" value="F:catalytic activity"/>
    <property type="evidence" value="ECO:0007669"/>
    <property type="project" value="InterPro"/>
</dbReference>
<dbReference type="Gene3D" id="3.60.10.10">
    <property type="entry name" value="Endonuclease/exonuclease/phosphatase"/>
    <property type="match status" value="1"/>
</dbReference>
<comment type="caution">
    <text evidence="2">The sequence shown here is derived from an EMBL/GenBank/DDBJ whole genome shotgun (WGS) entry which is preliminary data.</text>
</comment>
<keyword evidence="3" id="KW-1185">Reference proteome</keyword>
<sequence length="105" mass="11324">MGCEDGASFRSIKSRVRVVVAICVGVGGVRIVRAYIRPGFKCCTSELAPLSPLCGPRQVLVGDFSAHNPEWGSECIHQQGVDVAYIASTYELEVLNSGECTFRTT</sequence>
<evidence type="ECO:0000259" key="1">
    <source>
        <dbReference type="Pfam" id="PF14529"/>
    </source>
</evidence>
<dbReference type="EMBL" id="JABSTV010001248">
    <property type="protein sequence ID" value="KAH7968564.1"/>
    <property type="molecule type" value="Genomic_DNA"/>
</dbReference>
<feature type="domain" description="Endonuclease/exonuclease/phosphatase" evidence="1">
    <location>
        <begin position="30"/>
        <end position="102"/>
    </location>
</feature>
<dbReference type="Proteomes" id="UP000821837">
    <property type="component" value="Unassembled WGS sequence"/>
</dbReference>
<reference evidence="2" key="2">
    <citation type="submission" date="2021-09" db="EMBL/GenBank/DDBJ databases">
        <authorList>
            <person name="Jia N."/>
            <person name="Wang J."/>
            <person name="Shi W."/>
            <person name="Du L."/>
            <person name="Sun Y."/>
            <person name="Zhan W."/>
            <person name="Jiang J."/>
            <person name="Wang Q."/>
            <person name="Zhang B."/>
            <person name="Ji P."/>
            <person name="Sakyi L.B."/>
            <person name="Cui X."/>
            <person name="Yuan T."/>
            <person name="Jiang B."/>
            <person name="Yang W."/>
            <person name="Lam T.T.-Y."/>
            <person name="Chang Q."/>
            <person name="Ding S."/>
            <person name="Wang X."/>
            <person name="Zhu J."/>
            <person name="Ruan X."/>
            <person name="Zhao L."/>
            <person name="Wei J."/>
            <person name="Que T."/>
            <person name="Du C."/>
            <person name="Cheng J."/>
            <person name="Dai P."/>
            <person name="Han X."/>
            <person name="Huang E."/>
            <person name="Gao Y."/>
            <person name="Liu J."/>
            <person name="Shao H."/>
            <person name="Ye R."/>
            <person name="Li L."/>
            <person name="Wei W."/>
            <person name="Wang X."/>
            <person name="Wang C."/>
            <person name="Huo Q."/>
            <person name="Li W."/>
            <person name="Guo W."/>
            <person name="Chen H."/>
            <person name="Chen S."/>
            <person name="Zhou L."/>
            <person name="Zhou L."/>
            <person name="Ni X."/>
            <person name="Tian J."/>
            <person name="Zhou Y."/>
            <person name="Sheng Y."/>
            <person name="Liu T."/>
            <person name="Pan Y."/>
            <person name="Xia L."/>
            <person name="Li J."/>
            <person name="Zhao F."/>
            <person name="Cao W."/>
        </authorList>
    </citation>
    <scope>NUCLEOTIDE SEQUENCE</scope>
    <source>
        <strain evidence="2">Rsan-2018</strain>
        <tissue evidence="2">Larvae</tissue>
    </source>
</reference>
<proteinExistence type="predicted"/>
<dbReference type="InterPro" id="IPR036691">
    <property type="entry name" value="Endo/exonu/phosph_ase_sf"/>
</dbReference>
<dbReference type="SUPFAM" id="SSF56219">
    <property type="entry name" value="DNase I-like"/>
    <property type="match status" value="1"/>
</dbReference>
<protein>
    <recommendedName>
        <fullName evidence="1">Endonuclease/exonuclease/phosphatase domain-containing protein</fullName>
    </recommendedName>
</protein>
<name>A0A9D4T3B8_RHISA</name>
<reference evidence="2" key="1">
    <citation type="journal article" date="2020" name="Cell">
        <title>Large-Scale Comparative Analyses of Tick Genomes Elucidate Their Genetic Diversity and Vector Capacities.</title>
        <authorList>
            <consortium name="Tick Genome and Microbiome Consortium (TIGMIC)"/>
            <person name="Jia N."/>
            <person name="Wang J."/>
            <person name="Shi W."/>
            <person name="Du L."/>
            <person name="Sun Y."/>
            <person name="Zhan W."/>
            <person name="Jiang J.F."/>
            <person name="Wang Q."/>
            <person name="Zhang B."/>
            <person name="Ji P."/>
            <person name="Bell-Sakyi L."/>
            <person name="Cui X.M."/>
            <person name="Yuan T.T."/>
            <person name="Jiang B.G."/>
            <person name="Yang W.F."/>
            <person name="Lam T.T."/>
            <person name="Chang Q.C."/>
            <person name="Ding S.J."/>
            <person name="Wang X.J."/>
            <person name="Zhu J.G."/>
            <person name="Ruan X.D."/>
            <person name="Zhao L."/>
            <person name="Wei J.T."/>
            <person name="Ye R.Z."/>
            <person name="Que T.C."/>
            <person name="Du C.H."/>
            <person name="Zhou Y.H."/>
            <person name="Cheng J.X."/>
            <person name="Dai P.F."/>
            <person name="Guo W.B."/>
            <person name="Han X.H."/>
            <person name="Huang E.J."/>
            <person name="Li L.F."/>
            <person name="Wei W."/>
            <person name="Gao Y.C."/>
            <person name="Liu J.Z."/>
            <person name="Shao H.Z."/>
            <person name="Wang X."/>
            <person name="Wang C.C."/>
            <person name="Yang T.C."/>
            <person name="Huo Q.B."/>
            <person name="Li W."/>
            <person name="Chen H.Y."/>
            <person name="Chen S.E."/>
            <person name="Zhou L.G."/>
            <person name="Ni X.B."/>
            <person name="Tian J.H."/>
            <person name="Sheng Y."/>
            <person name="Liu T."/>
            <person name="Pan Y.S."/>
            <person name="Xia L.Y."/>
            <person name="Li J."/>
            <person name="Zhao F."/>
            <person name="Cao W.C."/>
        </authorList>
    </citation>
    <scope>NUCLEOTIDE SEQUENCE</scope>
    <source>
        <strain evidence="2">Rsan-2018</strain>
    </source>
</reference>
<dbReference type="Pfam" id="PF14529">
    <property type="entry name" value="Exo_endo_phos_2"/>
    <property type="match status" value="1"/>
</dbReference>